<dbReference type="PANTHER" id="PTHR33619:SF3">
    <property type="entry name" value="POLYSACCHARIDE EXPORT PROTEIN GFCE-RELATED"/>
    <property type="match status" value="1"/>
</dbReference>
<keyword evidence="5" id="KW-0762">Sugar transport</keyword>
<evidence type="ECO:0000256" key="10">
    <source>
        <dbReference type="ARBA" id="ARBA00023114"/>
    </source>
</evidence>
<accession>A0A0D1M7S4</accession>
<protein>
    <submittedName>
        <fullName evidence="18">Uncharacterized protein</fullName>
    </submittedName>
</protein>
<dbReference type="GO" id="GO:0006811">
    <property type="term" value="P:monoatomic ion transport"/>
    <property type="evidence" value="ECO:0007669"/>
    <property type="project" value="UniProtKB-KW"/>
</dbReference>
<keyword evidence="12" id="KW-0564">Palmitate</keyword>
<feature type="chain" id="PRO_5002233254" evidence="15">
    <location>
        <begin position="21"/>
        <end position="237"/>
    </location>
</feature>
<evidence type="ECO:0000256" key="2">
    <source>
        <dbReference type="ARBA" id="ARBA00009450"/>
    </source>
</evidence>
<organism evidence="18 19">
    <name type="scientific">Sphingomonas melonis</name>
    <dbReference type="NCBI Taxonomy" id="152682"/>
    <lineage>
        <taxon>Bacteria</taxon>
        <taxon>Pseudomonadati</taxon>
        <taxon>Pseudomonadota</taxon>
        <taxon>Alphaproteobacteria</taxon>
        <taxon>Sphingomonadales</taxon>
        <taxon>Sphingomonadaceae</taxon>
        <taxon>Sphingomonas</taxon>
    </lineage>
</organism>
<evidence type="ECO:0000256" key="11">
    <source>
        <dbReference type="ARBA" id="ARBA00023136"/>
    </source>
</evidence>
<feature type="domain" description="Polysaccharide export protein N-terminal" evidence="16">
    <location>
        <begin position="54"/>
        <end position="124"/>
    </location>
</feature>
<keyword evidence="14" id="KW-0449">Lipoprotein</keyword>
<dbReference type="AlphaFoldDB" id="A0A0D1M7S4"/>
<dbReference type="Proteomes" id="UP000033203">
    <property type="component" value="Unassembled WGS sequence"/>
</dbReference>
<evidence type="ECO:0000256" key="4">
    <source>
        <dbReference type="ARBA" id="ARBA00022452"/>
    </source>
</evidence>
<evidence type="ECO:0000256" key="9">
    <source>
        <dbReference type="ARBA" id="ARBA00023065"/>
    </source>
</evidence>
<evidence type="ECO:0000256" key="6">
    <source>
        <dbReference type="ARBA" id="ARBA00022692"/>
    </source>
</evidence>
<dbReference type="GO" id="GO:0015288">
    <property type="term" value="F:porin activity"/>
    <property type="evidence" value="ECO:0007669"/>
    <property type="project" value="UniProtKB-KW"/>
</dbReference>
<name>A0A0D1M7S4_9SPHN</name>
<comment type="subcellular location">
    <subcellularLocation>
        <location evidence="1">Cell outer membrane</location>
        <topology evidence="1">Multi-pass membrane protein</topology>
    </subcellularLocation>
</comment>
<evidence type="ECO:0000256" key="15">
    <source>
        <dbReference type="SAM" id="SignalP"/>
    </source>
</evidence>
<dbReference type="Pfam" id="PF02563">
    <property type="entry name" value="Poly_export"/>
    <property type="match status" value="1"/>
</dbReference>
<keyword evidence="8" id="KW-0625">Polysaccharide transport</keyword>
<keyword evidence="7 15" id="KW-0732">Signal</keyword>
<dbReference type="PATRIC" id="fig|1549858.7.peg.592"/>
<feature type="signal peptide" evidence="15">
    <location>
        <begin position="1"/>
        <end position="20"/>
    </location>
</feature>
<dbReference type="InterPro" id="IPR054765">
    <property type="entry name" value="SLBB_dom"/>
</dbReference>
<evidence type="ECO:0000256" key="13">
    <source>
        <dbReference type="ARBA" id="ARBA00023237"/>
    </source>
</evidence>
<proteinExistence type="inferred from homology"/>
<dbReference type="InterPro" id="IPR049712">
    <property type="entry name" value="Poly_export"/>
</dbReference>
<evidence type="ECO:0000256" key="8">
    <source>
        <dbReference type="ARBA" id="ARBA00023047"/>
    </source>
</evidence>
<evidence type="ECO:0000256" key="7">
    <source>
        <dbReference type="ARBA" id="ARBA00022729"/>
    </source>
</evidence>
<dbReference type="GO" id="GO:0009279">
    <property type="term" value="C:cell outer membrane"/>
    <property type="evidence" value="ECO:0007669"/>
    <property type="project" value="UniProtKB-SubCell"/>
</dbReference>
<dbReference type="InterPro" id="IPR003715">
    <property type="entry name" value="Poly_export_N"/>
</dbReference>
<dbReference type="Gene3D" id="3.10.560.10">
    <property type="entry name" value="Outer membrane lipoprotein wza domain like"/>
    <property type="match status" value="1"/>
</dbReference>
<dbReference type="Pfam" id="PF22461">
    <property type="entry name" value="SLBB_2"/>
    <property type="match status" value="1"/>
</dbReference>
<keyword evidence="11" id="KW-0472">Membrane</keyword>
<dbReference type="PROSITE" id="PS51257">
    <property type="entry name" value="PROKAR_LIPOPROTEIN"/>
    <property type="match status" value="1"/>
</dbReference>
<comment type="caution">
    <text evidence="18">The sequence shown here is derived from an EMBL/GenBank/DDBJ whole genome shotgun (WGS) entry which is preliminary data.</text>
</comment>
<reference evidence="18 19" key="1">
    <citation type="submission" date="2015-01" db="EMBL/GenBank/DDBJ databases">
        <title>Genome of Sphingomonas taxi strain 30a.</title>
        <authorList>
            <person name="Eevers N."/>
            <person name="Van Hamme J."/>
            <person name="Bottos E."/>
            <person name="Weyens N."/>
            <person name="Vangronsveld J."/>
        </authorList>
    </citation>
    <scope>NUCLEOTIDE SEQUENCE [LARGE SCALE GENOMIC DNA]</scope>
    <source>
        <strain evidence="18 19">30a</strain>
    </source>
</reference>
<evidence type="ECO:0000313" key="18">
    <source>
        <dbReference type="EMBL" id="KIU28240.1"/>
    </source>
</evidence>
<evidence type="ECO:0000256" key="3">
    <source>
        <dbReference type="ARBA" id="ARBA00022448"/>
    </source>
</evidence>
<evidence type="ECO:0000256" key="1">
    <source>
        <dbReference type="ARBA" id="ARBA00004571"/>
    </source>
</evidence>
<keyword evidence="3" id="KW-0813">Transport</keyword>
<dbReference type="EMBL" id="JXTP01000033">
    <property type="protein sequence ID" value="KIU28240.1"/>
    <property type="molecule type" value="Genomic_DNA"/>
</dbReference>
<gene>
    <name evidence="18" type="ORF">SR41_08435</name>
</gene>
<dbReference type="GO" id="GO:0046930">
    <property type="term" value="C:pore complex"/>
    <property type="evidence" value="ECO:0007669"/>
    <property type="project" value="UniProtKB-KW"/>
</dbReference>
<evidence type="ECO:0000259" key="16">
    <source>
        <dbReference type="Pfam" id="PF02563"/>
    </source>
</evidence>
<evidence type="ECO:0000313" key="19">
    <source>
        <dbReference type="Proteomes" id="UP000033203"/>
    </source>
</evidence>
<evidence type="ECO:0000259" key="17">
    <source>
        <dbReference type="Pfam" id="PF22461"/>
    </source>
</evidence>
<sequence>MPVKRRLISAFACAAGTMLAGCGHNEFIGRPGLGVVRQESLPVPQAADFGTNLPYSVGPLDRITVDVYGAPDISRTVQVDGNGTAAMPLIGSFNALGKTPAELSQIIKQRLTRYIRNPDVTVSIDTVSQTVTVDGQVAKPGAYPVTGRMTLMRAIASAQGSNEFADTSYVVVFRRAGGKQLAGLYDLRAIRQGIYADPDIYPNDIVYVGDSPGRRLFQSVVQSGALLTAPLVAILNR</sequence>
<dbReference type="PANTHER" id="PTHR33619">
    <property type="entry name" value="POLYSACCHARIDE EXPORT PROTEIN GFCE-RELATED"/>
    <property type="match status" value="1"/>
</dbReference>
<keyword evidence="13" id="KW-0998">Cell outer membrane</keyword>
<evidence type="ECO:0000256" key="12">
    <source>
        <dbReference type="ARBA" id="ARBA00023139"/>
    </source>
</evidence>
<dbReference type="Gene3D" id="3.30.1950.10">
    <property type="entry name" value="wza like domain"/>
    <property type="match status" value="1"/>
</dbReference>
<keyword evidence="9" id="KW-0406">Ion transport</keyword>
<keyword evidence="6" id="KW-0812">Transmembrane</keyword>
<dbReference type="GO" id="GO:0015159">
    <property type="term" value="F:polysaccharide transmembrane transporter activity"/>
    <property type="evidence" value="ECO:0007669"/>
    <property type="project" value="InterPro"/>
</dbReference>
<keyword evidence="4" id="KW-1134">Transmembrane beta strand</keyword>
<keyword evidence="10" id="KW-0626">Porin</keyword>
<evidence type="ECO:0000256" key="14">
    <source>
        <dbReference type="ARBA" id="ARBA00023288"/>
    </source>
</evidence>
<comment type="similarity">
    <text evidence="2">Belongs to the BexD/CtrA/VexA family.</text>
</comment>
<feature type="domain" description="SLBB" evidence="17">
    <location>
        <begin position="129"/>
        <end position="208"/>
    </location>
</feature>
<evidence type="ECO:0000256" key="5">
    <source>
        <dbReference type="ARBA" id="ARBA00022597"/>
    </source>
</evidence>